<reference evidence="1" key="1">
    <citation type="submission" date="2021-11" db="EMBL/GenBank/DDBJ databases">
        <title>Clostridia strains as spoilage organisms.</title>
        <authorList>
            <person name="Wambui J."/>
            <person name="Stevens M.J.A."/>
            <person name="Stephan R."/>
        </authorList>
    </citation>
    <scope>NUCLEOTIDE SEQUENCE</scope>
    <source>
        <strain evidence="1">CF009</strain>
    </source>
</reference>
<protein>
    <submittedName>
        <fullName evidence="1">Type I-D CRISPR-associated protein Cas10d/Csc3</fullName>
    </submittedName>
</protein>
<dbReference type="Proteomes" id="UP001164733">
    <property type="component" value="Chromosome"/>
</dbReference>
<dbReference type="InterPro" id="IPR017589">
    <property type="entry name" value="CRISPR-assoc_prot_Cas10d/Csc3"/>
</dbReference>
<dbReference type="NCBIfam" id="TIGR03174">
    <property type="entry name" value="cas_Csc3"/>
    <property type="match status" value="1"/>
</dbReference>
<gene>
    <name evidence="1" type="primary">cas10d</name>
    <name evidence="1" type="ORF">LL038_10255</name>
</gene>
<sequence length="932" mass="108787">MKKNQTLYSHVLDMIGVLDGVKNILLLNELELKVLMVAITIHDLNKLEEHSEKSYSRIISERNSKGEYANILKECQEFNIQDFLPEYKEYIEDIRAIIGQHSAHTSYFAENLICSPERYKLGDEKIEILISIIRALDVIDLSKTMDEQEKKRQFLNHINNATKYKGKQYKLVSHTISEDRGILTNICHNTVVEFLQGKAFVDVAYYKEGVLYLVEDKEIIFNEKDREKLVANCVKYIKSKIFNDFKVYINNVQSGIKVDEKCLGITSIENIIYEIKIRCEKSKIPDISKKNEIIKVIVAKYAELYSNEKLQELEGNISKLEMDIEGTTDKKVLSKIKKELKEKACLLREQKTGKNIFQRKVKEEYFIESNEDKLRFSEFIRSFYNFLKDHICTSPLLSWVEVYEFFSISEEDKDYLDAFEGLYIRPYVLGQLIYDDYKGMDDELTNRIIKYLEDKISSKESKDEDAMWVDLKDYFNRNIILSFDNKITFKKENALRKYSEKKSSKCCLCSSEYETSNWMAANVPYKLKIQNFSNKINGGEREPKRNICSICNIEYLLHKVTYASKVEVSRRYLSILPRGFNTKSYIRAFRESINQFKSKDISAIYFNEYSTFVALASKNVEEIEPLFTQAKINGIALPNYAETLTNYFILPIHLVKKDNETSKWISTLLYALTFNISFDSKIVISEFPVPILDQSEMEEIYVGEVPVPFRNIFEKSWTKEECLNTIKLFVNLFSLAKTLGETADIVYDSLKALAKGKTNFIYFIYKKIKNKYDNPTFKIKEIKDFVDGILSYVEDGETLVSNIKELALFANQNNIKGSINGGFIKDNSINKPLNIIIDLLCRWDKNIYTKEDITVLCKSEIQKYFRRVDPYYGKKRIEAIEKYVDLFMNKILDETLGGKVYNLENEKKNILSTYSYYYRLAMSKSNKSGSED</sequence>
<proteinExistence type="predicted"/>
<organism evidence="1 2">
    <name type="scientific">Clostridium estertheticum</name>
    <dbReference type="NCBI Taxonomy" id="238834"/>
    <lineage>
        <taxon>Bacteria</taxon>
        <taxon>Bacillati</taxon>
        <taxon>Bacillota</taxon>
        <taxon>Clostridia</taxon>
        <taxon>Eubacteriales</taxon>
        <taxon>Clostridiaceae</taxon>
        <taxon>Clostridium</taxon>
    </lineage>
</organism>
<evidence type="ECO:0000313" key="2">
    <source>
        <dbReference type="Proteomes" id="UP001164733"/>
    </source>
</evidence>
<dbReference type="RefSeq" id="WP_216127369.1">
    <property type="nucleotide sequence ID" value="NZ_CP086239.1"/>
</dbReference>
<dbReference type="AlphaFoldDB" id="A0AA47I7F9"/>
<dbReference type="EMBL" id="CP086239">
    <property type="protein sequence ID" value="WAG62587.1"/>
    <property type="molecule type" value="Genomic_DNA"/>
</dbReference>
<evidence type="ECO:0000313" key="1">
    <source>
        <dbReference type="EMBL" id="WAG62587.1"/>
    </source>
</evidence>
<name>A0AA47I7F9_9CLOT</name>
<accession>A0AA47I7F9</accession>